<evidence type="ECO:0000256" key="1">
    <source>
        <dbReference type="ARBA" id="ARBA00004123"/>
    </source>
</evidence>
<dbReference type="PANTHER" id="PTHR46481:SF10">
    <property type="entry name" value="ZINC FINGER BED DOMAIN-CONTAINING PROTEIN 39"/>
    <property type="match status" value="1"/>
</dbReference>
<comment type="subcellular location">
    <subcellularLocation>
        <location evidence="1">Nucleus</location>
    </subcellularLocation>
</comment>
<proteinExistence type="predicted"/>
<dbReference type="InterPro" id="IPR012337">
    <property type="entry name" value="RNaseH-like_sf"/>
</dbReference>
<dbReference type="AlphaFoldDB" id="A0AAV1JUN7"/>
<dbReference type="PANTHER" id="PTHR46481">
    <property type="entry name" value="ZINC FINGER BED DOMAIN-CONTAINING PROTEIN 4"/>
    <property type="match status" value="1"/>
</dbReference>
<keyword evidence="2" id="KW-0479">Metal-binding</keyword>
<dbReference type="SUPFAM" id="SSF53098">
    <property type="entry name" value="Ribonuclease H-like"/>
    <property type="match status" value="1"/>
</dbReference>
<keyword evidence="8" id="KW-1185">Reference proteome</keyword>
<evidence type="ECO:0000256" key="5">
    <source>
        <dbReference type="ARBA" id="ARBA00023242"/>
    </source>
</evidence>
<feature type="domain" description="DUF5641" evidence="6">
    <location>
        <begin position="537"/>
        <end position="622"/>
    </location>
</feature>
<evidence type="ECO:0000256" key="3">
    <source>
        <dbReference type="ARBA" id="ARBA00022771"/>
    </source>
</evidence>
<keyword evidence="5" id="KW-0539">Nucleus</keyword>
<sequence>MFLDCFESMESTASVDCSYQSLSLTESRSLAARSPRSVDCIHRAEVHTCGHLIVTEPIAVTAQYVNEFQIRFGVLSTEEVQTDHSAVNIAQAVLNILAKWNITNKIVTVVTDNAANKKITEHLHKYHRPCVTHTRNLSVQHSIKENPFLETLLSKSRSLVTYFKQSNLAAYKLREIQHQMALQELKLKQDILTRWNSAVIMMERLSQMKLPLSAALSSLPNAPKKSRSDWEAIDDCVQFFKLILFMTKRQHVFYWYTGTKPTHGNPAIGFCYRGDIVVSKYEIFAHPRESKSDSETDSFSSTEESYIAKMEKFDLRTATSLLPELTGEEMVTKKLIDGIDLYSSMIDQESQKKIINFILKTRCTENAKTRLANTYESCNLLLIDMKKHLLTKKSSTAIHSEIMKAHRGTLSLERYGQIIESLMVNLTVAQADDKPESYGVLQPVYEKIAIQRFVTGLRNKSLTTILAARNDNKLKDVIRAAKVEEVTVLATDLQENMFIAKRRTVFNNSHTWLIDTGASVSAVKYEIAERWTIPIRNETIQHFWNPWSTEYVVEDTHEMASKNAESTRRRHGYSQGGQSTPMKWRIGRVHALYPGSDGITRVVDVRTSAGVIGRALSRLCLLPIQELKKDS</sequence>
<keyword evidence="4" id="KW-0862">Zinc</keyword>
<evidence type="ECO:0000313" key="8">
    <source>
        <dbReference type="Proteomes" id="UP001497472"/>
    </source>
</evidence>
<protein>
    <recommendedName>
        <fullName evidence="6">DUF5641 domain-containing protein</fullName>
    </recommendedName>
</protein>
<gene>
    <name evidence="7" type="ORF">LNINA_LOCUS12255</name>
</gene>
<accession>A0AAV1JUN7</accession>
<dbReference type="GO" id="GO:0008270">
    <property type="term" value="F:zinc ion binding"/>
    <property type="evidence" value="ECO:0007669"/>
    <property type="project" value="UniProtKB-KW"/>
</dbReference>
<name>A0AAV1JUN7_9NEOP</name>
<dbReference type="Proteomes" id="UP001497472">
    <property type="component" value="Unassembled WGS sequence"/>
</dbReference>
<organism evidence="7 8">
    <name type="scientific">Leptosia nina</name>
    <dbReference type="NCBI Taxonomy" id="320188"/>
    <lineage>
        <taxon>Eukaryota</taxon>
        <taxon>Metazoa</taxon>
        <taxon>Ecdysozoa</taxon>
        <taxon>Arthropoda</taxon>
        <taxon>Hexapoda</taxon>
        <taxon>Insecta</taxon>
        <taxon>Pterygota</taxon>
        <taxon>Neoptera</taxon>
        <taxon>Endopterygota</taxon>
        <taxon>Lepidoptera</taxon>
        <taxon>Glossata</taxon>
        <taxon>Ditrysia</taxon>
        <taxon>Papilionoidea</taxon>
        <taxon>Pieridae</taxon>
        <taxon>Pierinae</taxon>
        <taxon>Leptosia</taxon>
    </lineage>
</organism>
<dbReference type="GO" id="GO:0005634">
    <property type="term" value="C:nucleus"/>
    <property type="evidence" value="ECO:0007669"/>
    <property type="project" value="UniProtKB-SubCell"/>
</dbReference>
<reference evidence="7 8" key="1">
    <citation type="submission" date="2023-11" db="EMBL/GenBank/DDBJ databases">
        <authorList>
            <person name="Okamura Y."/>
        </authorList>
    </citation>
    <scope>NUCLEOTIDE SEQUENCE [LARGE SCALE GENOMIC DNA]</scope>
</reference>
<comment type="caution">
    <text evidence="7">The sequence shown here is derived from an EMBL/GenBank/DDBJ whole genome shotgun (WGS) entry which is preliminary data.</text>
</comment>
<dbReference type="Pfam" id="PF18701">
    <property type="entry name" value="DUF5641"/>
    <property type="match status" value="1"/>
</dbReference>
<evidence type="ECO:0000256" key="4">
    <source>
        <dbReference type="ARBA" id="ARBA00022833"/>
    </source>
</evidence>
<dbReference type="InterPro" id="IPR052035">
    <property type="entry name" value="ZnF_BED_domain_contain"/>
</dbReference>
<keyword evidence="3" id="KW-0863">Zinc-finger</keyword>
<evidence type="ECO:0000313" key="7">
    <source>
        <dbReference type="EMBL" id="CAK1553245.1"/>
    </source>
</evidence>
<evidence type="ECO:0000259" key="6">
    <source>
        <dbReference type="Pfam" id="PF18701"/>
    </source>
</evidence>
<evidence type="ECO:0000256" key="2">
    <source>
        <dbReference type="ARBA" id="ARBA00022723"/>
    </source>
</evidence>
<dbReference type="InterPro" id="IPR040676">
    <property type="entry name" value="DUF5641"/>
</dbReference>
<dbReference type="EMBL" id="CAVLEF010000215">
    <property type="protein sequence ID" value="CAK1553245.1"/>
    <property type="molecule type" value="Genomic_DNA"/>
</dbReference>